<dbReference type="PANTHER" id="PTHR37256">
    <property type="entry name" value="E1A-BINDING PROTEIN P400-LIKE"/>
    <property type="match status" value="1"/>
</dbReference>
<dbReference type="OrthoDB" id="692030at2759"/>
<name>R0H048_9BRAS</name>
<keyword evidence="3" id="KW-1185">Reference proteome</keyword>
<proteinExistence type="predicted"/>
<evidence type="ECO:0000313" key="3">
    <source>
        <dbReference type="Proteomes" id="UP000029121"/>
    </source>
</evidence>
<protein>
    <submittedName>
        <fullName evidence="2">Uncharacterized protein</fullName>
    </submittedName>
</protein>
<accession>R0H048</accession>
<feature type="region of interest" description="Disordered" evidence="1">
    <location>
        <begin position="26"/>
        <end position="71"/>
    </location>
</feature>
<gene>
    <name evidence="2" type="ORF">CARUB_v10003239mg</name>
</gene>
<feature type="region of interest" description="Disordered" evidence="1">
    <location>
        <begin position="164"/>
        <end position="224"/>
    </location>
</feature>
<dbReference type="PANTHER" id="PTHR37256:SF1">
    <property type="entry name" value="MYB-LIKE PROTEIN A"/>
    <property type="match status" value="1"/>
</dbReference>
<feature type="compositionally biased region" description="Basic residues" evidence="1">
    <location>
        <begin position="57"/>
        <end position="68"/>
    </location>
</feature>
<dbReference type="KEGG" id="crb:17884378"/>
<feature type="region of interest" description="Disordered" evidence="1">
    <location>
        <begin position="92"/>
        <end position="132"/>
    </location>
</feature>
<dbReference type="AlphaFoldDB" id="R0H048"/>
<evidence type="ECO:0000313" key="2">
    <source>
        <dbReference type="EMBL" id="EOA22579.1"/>
    </source>
</evidence>
<feature type="compositionally biased region" description="Pro residues" evidence="1">
    <location>
        <begin position="103"/>
        <end position="130"/>
    </location>
</feature>
<dbReference type="STRING" id="81985.R0H048"/>
<sequence>MVRSNKQEAPRVSSSYIRSLVKQQLLASSTTTTMTTTTDASGAGGGGKTQTQTQTQTHKKQVRRRLHTSRPYQERLLNMAEARREIVTALKQHRASMRQASRIPPPQPPPPPQPLNLFSPPHPPPPPPDPFSWTNPSLNLNFLLPNQPLGLNLNFQDFNDFIQTSSTTSSSSSSSTSSSSSSSFFPTNPHIYSSPSPPPTFTTATSDPAPQQPPPPSSSAGENNVETSAWWSELMMKTVEPEIKPETEEVVAVEDDVFPKLSDVMEFPSWLNQTEEELFHPYNLTDHYSAPHNNPPLSCMEIGEIEGMDGEDWLA</sequence>
<dbReference type="Proteomes" id="UP000029121">
    <property type="component" value="Unassembled WGS sequence"/>
</dbReference>
<dbReference type="eggNOG" id="ENOG502QSVP">
    <property type="taxonomic scope" value="Eukaryota"/>
</dbReference>
<feature type="compositionally biased region" description="Low complexity" evidence="1">
    <location>
        <begin position="164"/>
        <end position="183"/>
    </location>
</feature>
<organism evidence="2 3">
    <name type="scientific">Capsella rubella</name>
    <dbReference type="NCBI Taxonomy" id="81985"/>
    <lineage>
        <taxon>Eukaryota</taxon>
        <taxon>Viridiplantae</taxon>
        <taxon>Streptophyta</taxon>
        <taxon>Embryophyta</taxon>
        <taxon>Tracheophyta</taxon>
        <taxon>Spermatophyta</taxon>
        <taxon>Magnoliopsida</taxon>
        <taxon>eudicotyledons</taxon>
        <taxon>Gunneridae</taxon>
        <taxon>Pentapetalae</taxon>
        <taxon>rosids</taxon>
        <taxon>malvids</taxon>
        <taxon>Brassicales</taxon>
        <taxon>Brassicaceae</taxon>
        <taxon>Camelineae</taxon>
        <taxon>Capsella</taxon>
    </lineage>
</organism>
<feature type="compositionally biased region" description="Low complexity" evidence="1">
    <location>
        <begin position="27"/>
        <end position="41"/>
    </location>
</feature>
<dbReference type="EMBL" id="KB870810">
    <property type="protein sequence ID" value="EOA22579.1"/>
    <property type="molecule type" value="Genomic_DNA"/>
</dbReference>
<reference evidence="3" key="1">
    <citation type="journal article" date="2013" name="Nat. Genet.">
        <title>The Capsella rubella genome and the genomic consequences of rapid mating system evolution.</title>
        <authorList>
            <person name="Slotte T."/>
            <person name="Hazzouri K.M."/>
            <person name="Agren J.A."/>
            <person name="Koenig D."/>
            <person name="Maumus F."/>
            <person name="Guo Y.L."/>
            <person name="Steige K."/>
            <person name="Platts A.E."/>
            <person name="Escobar J.S."/>
            <person name="Newman L.K."/>
            <person name="Wang W."/>
            <person name="Mandakova T."/>
            <person name="Vello E."/>
            <person name="Smith L.M."/>
            <person name="Henz S.R."/>
            <person name="Steffen J."/>
            <person name="Takuno S."/>
            <person name="Brandvain Y."/>
            <person name="Coop G."/>
            <person name="Andolfatto P."/>
            <person name="Hu T.T."/>
            <person name="Blanchette M."/>
            <person name="Clark R.M."/>
            <person name="Quesneville H."/>
            <person name="Nordborg M."/>
            <person name="Gaut B.S."/>
            <person name="Lysak M.A."/>
            <person name="Jenkins J."/>
            <person name="Grimwood J."/>
            <person name="Chapman J."/>
            <person name="Prochnik S."/>
            <person name="Shu S."/>
            <person name="Rokhsar D."/>
            <person name="Schmutz J."/>
            <person name="Weigel D."/>
            <person name="Wright S.I."/>
        </authorList>
    </citation>
    <scope>NUCLEOTIDE SEQUENCE [LARGE SCALE GENOMIC DNA]</scope>
    <source>
        <strain evidence="3">cv. Monte Gargano</strain>
    </source>
</reference>
<evidence type="ECO:0000256" key="1">
    <source>
        <dbReference type="SAM" id="MobiDB-lite"/>
    </source>
</evidence>